<reference evidence="2" key="1">
    <citation type="journal article" date="2014" name="Proc. Natl. Acad. Sci. U.S.A.">
        <title>Extensive sampling of basidiomycete genomes demonstrates inadequacy of the white-rot/brown-rot paradigm for wood decay fungi.</title>
        <authorList>
            <person name="Riley R."/>
            <person name="Salamov A.A."/>
            <person name="Brown D.W."/>
            <person name="Nagy L.G."/>
            <person name="Floudas D."/>
            <person name="Held B.W."/>
            <person name="Levasseur A."/>
            <person name="Lombard V."/>
            <person name="Morin E."/>
            <person name="Otillar R."/>
            <person name="Lindquist E.A."/>
            <person name="Sun H."/>
            <person name="LaButti K.M."/>
            <person name="Schmutz J."/>
            <person name="Jabbour D."/>
            <person name="Luo H."/>
            <person name="Baker S.E."/>
            <person name="Pisabarro A.G."/>
            <person name="Walton J.D."/>
            <person name="Blanchette R.A."/>
            <person name="Henrissat B."/>
            <person name="Martin F."/>
            <person name="Cullen D."/>
            <person name="Hibbett D.S."/>
            <person name="Grigoriev I.V."/>
        </authorList>
    </citation>
    <scope>NUCLEOTIDE SEQUENCE [LARGE SCALE GENOMIC DNA]</scope>
    <source>
        <strain evidence="2">CBS 339.88</strain>
    </source>
</reference>
<accession>A0A067SJ44</accession>
<evidence type="ECO:0000313" key="1">
    <source>
        <dbReference type="EMBL" id="KDR66803.1"/>
    </source>
</evidence>
<gene>
    <name evidence="1" type="ORF">GALMADRAFT_1140879</name>
</gene>
<dbReference type="HOGENOM" id="CLU_2197190_0_0_1"/>
<keyword evidence="2" id="KW-1185">Reference proteome</keyword>
<dbReference type="AlphaFoldDB" id="A0A067SJ44"/>
<organism evidence="1 2">
    <name type="scientific">Galerina marginata (strain CBS 339.88)</name>
    <dbReference type="NCBI Taxonomy" id="685588"/>
    <lineage>
        <taxon>Eukaryota</taxon>
        <taxon>Fungi</taxon>
        <taxon>Dikarya</taxon>
        <taxon>Basidiomycota</taxon>
        <taxon>Agaricomycotina</taxon>
        <taxon>Agaricomycetes</taxon>
        <taxon>Agaricomycetidae</taxon>
        <taxon>Agaricales</taxon>
        <taxon>Agaricineae</taxon>
        <taxon>Strophariaceae</taxon>
        <taxon>Galerina</taxon>
    </lineage>
</organism>
<evidence type="ECO:0000313" key="2">
    <source>
        <dbReference type="Proteomes" id="UP000027222"/>
    </source>
</evidence>
<dbReference type="EMBL" id="KL142420">
    <property type="protein sequence ID" value="KDR66803.1"/>
    <property type="molecule type" value="Genomic_DNA"/>
</dbReference>
<protein>
    <submittedName>
        <fullName evidence="1">Uncharacterized protein</fullName>
    </submittedName>
</protein>
<sequence>MRLQSQSFPHRRRFTPSTLGPRLCTSQCGTTTLSTTNADHSEGTNDCSLLIARRPSYHPSPSFLSTQVRFAAPKTSILHAAARPRPSHYSLPRRPLLWSAILPELCLA</sequence>
<name>A0A067SJ44_GALM3</name>
<proteinExistence type="predicted"/>
<dbReference type="Proteomes" id="UP000027222">
    <property type="component" value="Unassembled WGS sequence"/>
</dbReference>